<dbReference type="SUPFAM" id="SSF53720">
    <property type="entry name" value="ALDH-like"/>
    <property type="match status" value="1"/>
</dbReference>
<evidence type="ECO:0000256" key="3">
    <source>
        <dbReference type="PROSITE-ProRule" id="PRU10007"/>
    </source>
</evidence>
<dbReference type="InterPro" id="IPR015590">
    <property type="entry name" value="Aldehyde_DH_dom"/>
</dbReference>
<evidence type="ECO:0000313" key="8">
    <source>
        <dbReference type="Proteomes" id="UP000005951"/>
    </source>
</evidence>
<comment type="caution">
    <text evidence="7">The sequence shown here is derived from an EMBL/GenBank/DDBJ whole genome shotgun (WGS) entry which is preliminary data.</text>
</comment>
<dbReference type="Proteomes" id="UP000005951">
    <property type="component" value="Unassembled WGS sequence"/>
</dbReference>
<protein>
    <submittedName>
        <fullName evidence="7">Benzaldehyde dehydrogenase</fullName>
    </submittedName>
</protein>
<dbReference type="EMBL" id="AJYC02000053">
    <property type="protein sequence ID" value="EKT81618.1"/>
    <property type="molecule type" value="Genomic_DNA"/>
</dbReference>
<organism evidence="7 8">
    <name type="scientific">Rhodococcus opacus M213</name>
    <dbReference type="NCBI Taxonomy" id="1129896"/>
    <lineage>
        <taxon>Bacteria</taxon>
        <taxon>Bacillati</taxon>
        <taxon>Actinomycetota</taxon>
        <taxon>Actinomycetes</taxon>
        <taxon>Mycobacteriales</taxon>
        <taxon>Nocardiaceae</taxon>
        <taxon>Rhodococcus</taxon>
    </lineage>
</organism>
<dbReference type="AlphaFoldDB" id="K8XJ46"/>
<sequence>MTWSADTRSRTGSTRTVREETTDMIIRFDHWINGQSTPSHGGERLTTRSPADASPAADIALGTAEDVADAVHAASAAADAWRRQKPIERGRVLMRLAAMIQSHADELAALESAETGKPAWQAPMEIAGAAGYFEFYGGLVNALHGETIDLGPGHHCFTRREPFGIVGVITPWNAPLNQASRAVAPALAAGNVVVLKPSEFTSTTSLRLAELATEAGMPDGVLNVVTGDGTAGRALVENSGVRKLVFTGSVRAGRDIGHVAADRIIPLTLELGGKSANIVFGDADMERAVTGALNAFSLNTGQVCSAGTRLLVERAVHDQFVDRLVDACQTLTSSGRLGPLTTGAQYDKVLEYFKIARDDGATAALGGEPFSAARGGAGFFVPPTIYTGVDNSMRIAREEIFGPVLAVIPFDTEDEAVQIANDSDFGLASGVWTSDISRALRMADRLEAGQVYVNTWLAAAIETPFGGYKQSGYGREKGAEALHHYTQVKTVTVEL</sequence>
<dbReference type="Gene3D" id="3.40.605.10">
    <property type="entry name" value="Aldehyde Dehydrogenase, Chain A, domain 1"/>
    <property type="match status" value="1"/>
</dbReference>
<evidence type="ECO:0000256" key="5">
    <source>
        <dbReference type="SAM" id="MobiDB-lite"/>
    </source>
</evidence>
<dbReference type="PANTHER" id="PTHR11699">
    <property type="entry name" value="ALDEHYDE DEHYDROGENASE-RELATED"/>
    <property type="match status" value="1"/>
</dbReference>
<dbReference type="Gene3D" id="3.40.309.10">
    <property type="entry name" value="Aldehyde Dehydrogenase, Chain A, domain 2"/>
    <property type="match status" value="1"/>
</dbReference>
<comment type="similarity">
    <text evidence="1 4">Belongs to the aldehyde dehydrogenase family.</text>
</comment>
<proteinExistence type="inferred from homology"/>
<reference evidence="7 8" key="1">
    <citation type="journal article" date="2013" name="Genome Announc.">
        <title>Draft Genome Sequence of Rhodococcus opacus Strain M213 Shows a Diverse Catabolic Potential.</title>
        <authorList>
            <person name="Pathak A."/>
            <person name="Green S.J."/>
            <person name="Ogram A."/>
            <person name="Chauhan A."/>
        </authorList>
    </citation>
    <scope>NUCLEOTIDE SEQUENCE [LARGE SCALE GENOMIC DNA]</scope>
    <source>
        <strain evidence="7 8">M213</strain>
    </source>
</reference>
<dbReference type="InterPro" id="IPR016162">
    <property type="entry name" value="Ald_DH_N"/>
</dbReference>
<dbReference type="InterPro" id="IPR029510">
    <property type="entry name" value="Ald_DH_CS_GLU"/>
</dbReference>
<dbReference type="GO" id="GO:0016620">
    <property type="term" value="F:oxidoreductase activity, acting on the aldehyde or oxo group of donors, NAD or NADP as acceptor"/>
    <property type="evidence" value="ECO:0007669"/>
    <property type="project" value="InterPro"/>
</dbReference>
<feature type="region of interest" description="Disordered" evidence="5">
    <location>
        <begin position="32"/>
        <end position="53"/>
    </location>
</feature>
<feature type="active site" evidence="3">
    <location>
        <position position="270"/>
    </location>
</feature>
<gene>
    <name evidence="7" type="ORF">WSS_A16441</name>
</gene>
<dbReference type="FunFam" id="3.40.309.10:FF:000012">
    <property type="entry name" value="Betaine aldehyde dehydrogenase"/>
    <property type="match status" value="1"/>
</dbReference>
<name>K8XJ46_RHOOP</name>
<dbReference type="PROSITE" id="PS00687">
    <property type="entry name" value="ALDEHYDE_DEHYDR_GLU"/>
    <property type="match status" value="1"/>
</dbReference>
<feature type="domain" description="Aldehyde dehydrogenase" evidence="6">
    <location>
        <begin position="41"/>
        <end position="491"/>
    </location>
</feature>
<evidence type="ECO:0000256" key="4">
    <source>
        <dbReference type="RuleBase" id="RU003345"/>
    </source>
</evidence>
<keyword evidence="2 4" id="KW-0560">Oxidoreductase</keyword>
<dbReference type="InterPro" id="IPR016163">
    <property type="entry name" value="Ald_DH_C"/>
</dbReference>
<dbReference type="Pfam" id="PF00171">
    <property type="entry name" value="Aldedh"/>
    <property type="match status" value="1"/>
</dbReference>
<evidence type="ECO:0000256" key="2">
    <source>
        <dbReference type="ARBA" id="ARBA00023002"/>
    </source>
</evidence>
<feature type="region of interest" description="Disordered" evidence="5">
    <location>
        <begin position="1"/>
        <end position="20"/>
    </location>
</feature>
<dbReference type="InterPro" id="IPR016161">
    <property type="entry name" value="Ald_DH/histidinol_DH"/>
</dbReference>
<evidence type="ECO:0000313" key="7">
    <source>
        <dbReference type="EMBL" id="EKT81618.1"/>
    </source>
</evidence>
<accession>K8XJ46</accession>
<evidence type="ECO:0000256" key="1">
    <source>
        <dbReference type="ARBA" id="ARBA00009986"/>
    </source>
</evidence>
<dbReference type="FunFam" id="3.40.605.10:FF:000026">
    <property type="entry name" value="Aldehyde dehydrogenase, putative"/>
    <property type="match status" value="1"/>
</dbReference>
<evidence type="ECO:0000259" key="6">
    <source>
        <dbReference type="Pfam" id="PF00171"/>
    </source>
</evidence>
<dbReference type="FunFam" id="3.40.605.10:FF:000007">
    <property type="entry name" value="NAD/NADP-dependent betaine aldehyde dehydrogenase"/>
    <property type="match status" value="1"/>
</dbReference>